<dbReference type="InterPro" id="IPR001757">
    <property type="entry name" value="P_typ_ATPase"/>
</dbReference>
<dbReference type="Pfam" id="PF00702">
    <property type="entry name" value="Hydrolase"/>
    <property type="match status" value="1"/>
</dbReference>
<dbReference type="PROSITE" id="PS50846">
    <property type="entry name" value="HMA_2"/>
    <property type="match status" value="2"/>
</dbReference>
<keyword evidence="7" id="KW-1278">Translocase</keyword>
<dbReference type="SFLD" id="SFLDS00003">
    <property type="entry name" value="Haloacid_Dehalogenase"/>
    <property type="match status" value="1"/>
</dbReference>
<dbReference type="NCBIfam" id="TIGR01511">
    <property type="entry name" value="ATPase-IB1_Cu"/>
    <property type="match status" value="1"/>
</dbReference>
<dbReference type="InterPro" id="IPR027256">
    <property type="entry name" value="P-typ_ATPase_IB"/>
</dbReference>
<dbReference type="SUPFAM" id="SSF81653">
    <property type="entry name" value="Calcium ATPase, transduction domain A"/>
    <property type="match status" value="1"/>
</dbReference>
<organism evidence="12 13">
    <name type="scientific">Jannaschia pagri</name>
    <dbReference type="NCBI Taxonomy" id="2829797"/>
    <lineage>
        <taxon>Bacteria</taxon>
        <taxon>Pseudomonadati</taxon>
        <taxon>Pseudomonadota</taxon>
        <taxon>Alphaproteobacteria</taxon>
        <taxon>Rhodobacterales</taxon>
        <taxon>Roseobacteraceae</taxon>
        <taxon>Jannaschia</taxon>
    </lineage>
</organism>
<dbReference type="SUPFAM" id="SSF56784">
    <property type="entry name" value="HAD-like"/>
    <property type="match status" value="1"/>
</dbReference>
<keyword evidence="3 10" id="KW-0812">Transmembrane</keyword>
<dbReference type="InterPro" id="IPR008250">
    <property type="entry name" value="ATPase_P-typ_transduc_dom_A_sf"/>
</dbReference>
<dbReference type="PROSITE" id="PS01047">
    <property type="entry name" value="HMA_1"/>
    <property type="match status" value="2"/>
</dbReference>
<evidence type="ECO:0000256" key="10">
    <source>
        <dbReference type="RuleBase" id="RU362081"/>
    </source>
</evidence>
<feature type="transmembrane region" description="Helical" evidence="10">
    <location>
        <begin position="415"/>
        <end position="435"/>
    </location>
</feature>
<feature type="transmembrane region" description="Helical" evidence="10">
    <location>
        <begin position="784"/>
        <end position="806"/>
    </location>
</feature>
<evidence type="ECO:0000313" key="12">
    <source>
        <dbReference type="EMBL" id="GIT95951.1"/>
    </source>
</evidence>
<dbReference type="RefSeq" id="WP_220749434.1">
    <property type="nucleotide sequence ID" value="NZ_BPFH01000004.1"/>
</dbReference>
<dbReference type="PRINTS" id="PR00119">
    <property type="entry name" value="CATATPASE"/>
</dbReference>
<feature type="transmembrane region" description="Helical" evidence="10">
    <location>
        <begin position="161"/>
        <end position="181"/>
    </location>
</feature>
<feature type="transmembrane region" description="Helical" evidence="10">
    <location>
        <begin position="759"/>
        <end position="778"/>
    </location>
</feature>
<dbReference type="InterPro" id="IPR023299">
    <property type="entry name" value="ATPase_P-typ_cyto_dom_N"/>
</dbReference>
<evidence type="ECO:0000256" key="1">
    <source>
        <dbReference type="ARBA" id="ARBA00004127"/>
    </source>
</evidence>
<dbReference type="Pfam" id="PF00403">
    <property type="entry name" value="HMA"/>
    <property type="match status" value="2"/>
</dbReference>
<dbReference type="InterPro" id="IPR044492">
    <property type="entry name" value="P_typ_ATPase_HD_dom"/>
</dbReference>
<dbReference type="InterPro" id="IPR018303">
    <property type="entry name" value="ATPase_P-typ_P_site"/>
</dbReference>
<dbReference type="InterPro" id="IPR036412">
    <property type="entry name" value="HAD-like_sf"/>
</dbReference>
<dbReference type="EMBL" id="BPFH01000004">
    <property type="protein sequence ID" value="GIT95951.1"/>
    <property type="molecule type" value="Genomic_DNA"/>
</dbReference>
<proteinExistence type="inferred from homology"/>
<feature type="transmembrane region" description="Helical" evidence="10">
    <location>
        <begin position="187"/>
        <end position="213"/>
    </location>
</feature>
<dbReference type="PANTHER" id="PTHR43520:SF8">
    <property type="entry name" value="P-TYPE CU(+) TRANSPORTER"/>
    <property type="match status" value="1"/>
</dbReference>
<keyword evidence="8 10" id="KW-1133">Transmembrane helix</keyword>
<dbReference type="Gene3D" id="2.70.150.10">
    <property type="entry name" value="Calcium-transporting ATPase, cytoplasmic transduction domain A"/>
    <property type="match status" value="1"/>
</dbReference>
<dbReference type="InterPro" id="IPR059000">
    <property type="entry name" value="ATPase_P-type_domA"/>
</dbReference>
<feature type="transmembrane region" description="Helical" evidence="10">
    <location>
        <begin position="262"/>
        <end position="281"/>
    </location>
</feature>
<dbReference type="InterPro" id="IPR023298">
    <property type="entry name" value="ATPase_P-typ_TM_dom_sf"/>
</dbReference>
<sequence>MSETITTFPIEGMSCGGCAARVTRALEPLEGLSQASANLADGTVTLHLRDVEALRTSVDALATAGYPARQAGHLLHLDGLHCASCVGRVETALMAVPGVISARVNLASGQAHVQAVEDLVTPSDLVTAAEAAGFRASVQRAGDGGASDRSEAERASTARSAAWAAMLTLPVFVLEMGGHLLPAWHHWIAMTIGQGTSWTIQGILTTLVVFGPGRSLFRSGFRALARLSPDMNSLVALGTGAAWIYSVAVILAPAFVPTDARAVYFESAAVIVTLILTGRWLEARAKGQTGAAIRALMDLRVETAQRLTDTGVETVPQDALAVGDTVIVRPGERVPADGQVLEGTSAIDESMLTGEPLPVPKTMGDEVTGGTLNGSGALRVSVTRIGAEARLAQILAMVQAAQATRLPVQRLVDRVTLWFVPIVMGLACLTVLVWLTLGPEPAVPNALVAGVSVLIIACPCAMGLATPTSIMVATGRAAGLGVLLRRGEALQTLADVDVVAFDKTGTLTEGQPRVTDILLADGYDRGTVLAAAASLEAQSQHPLAGAILDAAEGAQIALRPVVGWSETPGQGLQGQIDGVPVRVGTESMLRAEGIDPSTVVDLAKAAAEAGQGVVFVAIGTDVAGAICVADPIKPTARHTVDALRSRGVRTALVTGDRQETAQAIAQTLGIETVVAGVLPDGKVEAVEALCSNGDRVAFVGDGINDGPALARASVGIAIGTGTDVAIESADVVLASGDPLGVVRAIDLSRKTLANIRQNLVWAFGYNAALLPIAAGAMFPLTGWMLSPMLAAGAMALSSVSVLANALRLRHVHLGPARPPLRASVPPVSVQRETHP</sequence>
<dbReference type="InterPro" id="IPR006121">
    <property type="entry name" value="HMA_dom"/>
</dbReference>
<evidence type="ECO:0000256" key="6">
    <source>
        <dbReference type="ARBA" id="ARBA00022840"/>
    </source>
</evidence>
<feature type="transmembrane region" description="Helical" evidence="10">
    <location>
        <begin position="447"/>
        <end position="466"/>
    </location>
</feature>
<accession>A0ABQ4NNG6</accession>
<feature type="domain" description="HMA" evidence="11">
    <location>
        <begin position="71"/>
        <end position="137"/>
    </location>
</feature>
<evidence type="ECO:0000256" key="3">
    <source>
        <dbReference type="ARBA" id="ARBA00022692"/>
    </source>
</evidence>
<keyword evidence="10" id="KW-1003">Cell membrane</keyword>
<dbReference type="PRINTS" id="PR00943">
    <property type="entry name" value="CUATPASE"/>
</dbReference>
<comment type="caution">
    <text evidence="12">The sequence shown here is derived from an EMBL/GenBank/DDBJ whole genome shotgun (WGS) entry which is preliminary data.</text>
</comment>
<dbReference type="SUPFAM" id="SSF81665">
    <property type="entry name" value="Calcium ATPase, transmembrane domain M"/>
    <property type="match status" value="1"/>
</dbReference>
<dbReference type="Pfam" id="PF00122">
    <property type="entry name" value="E1-E2_ATPase"/>
    <property type="match status" value="1"/>
</dbReference>
<evidence type="ECO:0000313" key="13">
    <source>
        <dbReference type="Proteomes" id="UP000786693"/>
    </source>
</evidence>
<dbReference type="CDD" id="cd00371">
    <property type="entry name" value="HMA"/>
    <property type="match status" value="2"/>
</dbReference>
<comment type="subcellular location">
    <subcellularLocation>
        <location evidence="10">Cell membrane</location>
    </subcellularLocation>
    <subcellularLocation>
        <location evidence="1">Endomembrane system</location>
        <topology evidence="1">Multi-pass membrane protein</topology>
    </subcellularLocation>
</comment>
<feature type="transmembrane region" description="Helical" evidence="10">
    <location>
        <begin position="234"/>
        <end position="256"/>
    </location>
</feature>
<gene>
    <name evidence="12" type="ORF">JANAI62_25740</name>
</gene>
<dbReference type="PROSITE" id="PS00154">
    <property type="entry name" value="ATPASE_E1_E2"/>
    <property type="match status" value="1"/>
</dbReference>
<evidence type="ECO:0000256" key="9">
    <source>
        <dbReference type="ARBA" id="ARBA00023136"/>
    </source>
</evidence>
<name>A0ABQ4NNG6_9RHOB</name>
<dbReference type="InterPro" id="IPR036163">
    <property type="entry name" value="HMA_dom_sf"/>
</dbReference>
<dbReference type="SUPFAM" id="SSF55008">
    <property type="entry name" value="HMA, heavy metal-associated domain"/>
    <property type="match status" value="2"/>
</dbReference>
<reference evidence="12 13" key="1">
    <citation type="submission" date="2021-05" db="EMBL/GenBank/DDBJ databases">
        <title>Bacteria Genome sequencing.</title>
        <authorList>
            <person name="Takabe Y."/>
            <person name="Nakajima Y."/>
            <person name="Suzuki S."/>
            <person name="Shiozaki T."/>
        </authorList>
    </citation>
    <scope>NUCLEOTIDE SEQUENCE [LARGE SCALE GENOMIC DNA]</scope>
    <source>
        <strain evidence="12 13">AI_62</strain>
    </source>
</reference>
<evidence type="ECO:0000256" key="4">
    <source>
        <dbReference type="ARBA" id="ARBA00022723"/>
    </source>
</evidence>
<comment type="similarity">
    <text evidence="2 10">Belongs to the cation transport ATPase (P-type) (TC 3.A.3) family. Type IB subfamily.</text>
</comment>
<evidence type="ECO:0000256" key="5">
    <source>
        <dbReference type="ARBA" id="ARBA00022741"/>
    </source>
</evidence>
<dbReference type="PANTHER" id="PTHR43520">
    <property type="entry name" value="ATP7, ISOFORM B"/>
    <property type="match status" value="1"/>
</dbReference>
<dbReference type="NCBIfam" id="TIGR01494">
    <property type="entry name" value="ATPase_P-type"/>
    <property type="match status" value="2"/>
</dbReference>
<dbReference type="Gene3D" id="3.40.1110.10">
    <property type="entry name" value="Calcium-transporting ATPase, cytoplasmic domain N"/>
    <property type="match status" value="1"/>
</dbReference>
<evidence type="ECO:0000256" key="8">
    <source>
        <dbReference type="ARBA" id="ARBA00022989"/>
    </source>
</evidence>
<dbReference type="SFLD" id="SFLDG00002">
    <property type="entry name" value="C1.7:_P-type_atpase_like"/>
    <property type="match status" value="1"/>
</dbReference>
<dbReference type="InterPro" id="IPR023214">
    <property type="entry name" value="HAD_sf"/>
</dbReference>
<dbReference type="Proteomes" id="UP000786693">
    <property type="component" value="Unassembled WGS sequence"/>
</dbReference>
<dbReference type="SFLD" id="SFLDF00027">
    <property type="entry name" value="p-type_atpase"/>
    <property type="match status" value="1"/>
</dbReference>
<dbReference type="Gene3D" id="3.40.50.1000">
    <property type="entry name" value="HAD superfamily/HAD-like"/>
    <property type="match status" value="1"/>
</dbReference>
<dbReference type="CDD" id="cd02094">
    <property type="entry name" value="P-type_ATPase_Cu-like"/>
    <property type="match status" value="1"/>
</dbReference>
<evidence type="ECO:0000256" key="2">
    <source>
        <dbReference type="ARBA" id="ARBA00006024"/>
    </source>
</evidence>
<dbReference type="Gene3D" id="3.30.70.100">
    <property type="match status" value="2"/>
</dbReference>
<keyword evidence="9 10" id="KW-0472">Membrane</keyword>
<evidence type="ECO:0000256" key="7">
    <source>
        <dbReference type="ARBA" id="ARBA00022967"/>
    </source>
</evidence>
<keyword evidence="6 10" id="KW-0067">ATP-binding</keyword>
<keyword evidence="4 10" id="KW-0479">Metal-binding</keyword>
<protein>
    <submittedName>
        <fullName evidence="12">Copper-translocating P-type ATPase</fullName>
    </submittedName>
</protein>
<evidence type="ECO:0000259" key="11">
    <source>
        <dbReference type="PROSITE" id="PS50846"/>
    </source>
</evidence>
<feature type="domain" description="HMA" evidence="11">
    <location>
        <begin position="4"/>
        <end position="69"/>
    </location>
</feature>
<keyword evidence="13" id="KW-1185">Reference proteome</keyword>
<dbReference type="InterPro" id="IPR017969">
    <property type="entry name" value="Heavy-metal-associated_CS"/>
</dbReference>
<dbReference type="NCBIfam" id="TIGR01525">
    <property type="entry name" value="ATPase-IB_hvy"/>
    <property type="match status" value="1"/>
</dbReference>
<keyword evidence="5 10" id="KW-0547">Nucleotide-binding</keyword>